<organism evidence="3 4">
    <name type="scientific">Cohaesibacter celericrescens</name>
    <dbReference type="NCBI Taxonomy" id="2067669"/>
    <lineage>
        <taxon>Bacteria</taxon>
        <taxon>Pseudomonadati</taxon>
        <taxon>Pseudomonadota</taxon>
        <taxon>Alphaproteobacteria</taxon>
        <taxon>Hyphomicrobiales</taxon>
        <taxon>Cohaesibacteraceae</taxon>
    </lineage>
</organism>
<evidence type="ECO:0000256" key="1">
    <source>
        <dbReference type="SAM" id="Phobius"/>
    </source>
</evidence>
<gene>
    <name evidence="3" type="ORF">C0081_12365</name>
</gene>
<feature type="domain" description="DUF7973" evidence="2">
    <location>
        <begin position="6"/>
        <end position="159"/>
    </location>
</feature>
<accession>A0A2N5XQP7</accession>
<dbReference type="Proteomes" id="UP000234881">
    <property type="component" value="Unassembled WGS sequence"/>
</dbReference>
<feature type="transmembrane region" description="Helical" evidence="1">
    <location>
        <begin position="234"/>
        <end position="258"/>
    </location>
</feature>
<dbReference type="InterPro" id="IPR058279">
    <property type="entry name" value="DUF7973"/>
</dbReference>
<evidence type="ECO:0000259" key="2">
    <source>
        <dbReference type="Pfam" id="PF25928"/>
    </source>
</evidence>
<feature type="transmembrane region" description="Helical" evidence="1">
    <location>
        <begin position="97"/>
        <end position="117"/>
    </location>
</feature>
<keyword evidence="1" id="KW-0472">Membrane</keyword>
<evidence type="ECO:0000313" key="4">
    <source>
        <dbReference type="Proteomes" id="UP000234881"/>
    </source>
</evidence>
<comment type="caution">
    <text evidence="3">The sequence shown here is derived from an EMBL/GenBank/DDBJ whole genome shotgun (WGS) entry which is preliminary data.</text>
</comment>
<feature type="transmembrane region" description="Helical" evidence="1">
    <location>
        <begin position="129"/>
        <end position="147"/>
    </location>
</feature>
<dbReference type="AlphaFoldDB" id="A0A2N5XQP7"/>
<keyword evidence="4" id="KW-1185">Reference proteome</keyword>
<evidence type="ECO:0000313" key="3">
    <source>
        <dbReference type="EMBL" id="PLW76846.1"/>
    </source>
</evidence>
<reference evidence="3 4" key="1">
    <citation type="submission" date="2018-01" db="EMBL/GenBank/DDBJ databases">
        <title>The draft genome sequence of Cohaesibacter sp. H1304.</title>
        <authorList>
            <person name="Wang N.-N."/>
            <person name="Du Z.-J."/>
        </authorList>
    </citation>
    <scope>NUCLEOTIDE SEQUENCE [LARGE SCALE GENOMIC DNA]</scope>
    <source>
        <strain evidence="3 4">H1304</strain>
    </source>
</reference>
<dbReference type="Pfam" id="PF25928">
    <property type="entry name" value="DUF7973"/>
    <property type="match status" value="2"/>
</dbReference>
<protein>
    <submittedName>
        <fullName evidence="3">Permease</fullName>
    </submittedName>
</protein>
<keyword evidence="1" id="KW-1133">Transmembrane helix</keyword>
<proteinExistence type="predicted"/>
<feature type="transmembrane region" description="Helical" evidence="1">
    <location>
        <begin position="278"/>
        <end position="299"/>
    </location>
</feature>
<feature type="domain" description="DUF7973" evidence="2">
    <location>
        <begin position="170"/>
        <end position="295"/>
    </location>
</feature>
<dbReference type="OrthoDB" id="4484645at2"/>
<feature type="transmembrane region" description="Helical" evidence="1">
    <location>
        <begin position="7"/>
        <end position="37"/>
    </location>
</feature>
<name>A0A2N5XQP7_9HYPH</name>
<feature type="transmembrane region" description="Helical" evidence="1">
    <location>
        <begin position="178"/>
        <end position="197"/>
    </location>
</feature>
<keyword evidence="1" id="KW-0812">Transmembrane</keyword>
<feature type="transmembrane region" description="Helical" evidence="1">
    <location>
        <begin position="203"/>
        <end position="222"/>
    </location>
</feature>
<dbReference type="EMBL" id="PKUQ01000022">
    <property type="protein sequence ID" value="PLW76846.1"/>
    <property type="molecule type" value="Genomic_DNA"/>
</dbReference>
<sequence length="303" mass="30959">MTAIGLLVAFGGGIFGAAIGALSAFSFIGFLTMIGVAIQLSVAPEATDFFGVPFGAFGPHVGGFASGVAAAAYAAHKGKLESGRNIVTAGMGLNSPDVLLVGGAFGILGYVLCWIVSQVPEFGPGLAWTDYPGICVVISAFIARLLWGKTGIFGKAEKGRKFFDPTDSTKWLAFQSECGQLAVIGLGVGLLGGWLGITYGMTGALLAFGIAAASLFFLALGLSLPVTHHIALPAAIVGAASGSMIWACIAGLVCAYAGEVAARLFLCHGDTHIDPPACTIALMTMVFNFLTAVGFWAMIPMPV</sequence>
<feature type="transmembrane region" description="Helical" evidence="1">
    <location>
        <begin position="57"/>
        <end position="76"/>
    </location>
</feature>
<dbReference type="RefSeq" id="WP_101534134.1">
    <property type="nucleotide sequence ID" value="NZ_JBFHIU010000034.1"/>
</dbReference>